<dbReference type="GO" id="GO:0005737">
    <property type="term" value="C:cytoplasm"/>
    <property type="evidence" value="ECO:0007669"/>
    <property type="project" value="UniProtKB-SubCell"/>
</dbReference>
<evidence type="ECO:0000256" key="8">
    <source>
        <dbReference type="ARBA" id="ARBA00022763"/>
    </source>
</evidence>
<comment type="subcellular location">
    <subcellularLocation>
        <location evidence="2">Cytoplasm</location>
    </subcellularLocation>
    <subcellularLocation>
        <location evidence="1">Nucleus</location>
    </subcellularLocation>
</comment>
<protein>
    <recommendedName>
        <fullName evidence="3">BRISC and BRCA1-A complex member 2</fullName>
    </recommendedName>
    <alternativeName>
        <fullName evidence="16">BRCA1-A complex subunit BRE</fullName>
    </alternativeName>
    <alternativeName>
        <fullName evidence="17">BRCA1/BRCA2-containing complex subunit 45</fullName>
    </alternativeName>
</protein>
<evidence type="ECO:0000256" key="16">
    <source>
        <dbReference type="ARBA" id="ARBA00032491"/>
    </source>
</evidence>
<dbReference type="OrthoDB" id="538811at2759"/>
<keyword evidence="5" id="KW-0132">Cell division</keyword>
<evidence type="ECO:0000256" key="11">
    <source>
        <dbReference type="ARBA" id="ARBA00022853"/>
    </source>
</evidence>
<evidence type="ECO:0000256" key="3">
    <source>
        <dbReference type="ARBA" id="ARBA00019438"/>
    </source>
</evidence>
<gene>
    <name evidence="19" type="ORF">STAS_02264</name>
</gene>
<feature type="chain" id="PRO_5022673330" description="BRISC and BRCA1-A complex member 2" evidence="18">
    <location>
        <begin position="24"/>
        <end position="390"/>
    </location>
</feature>
<keyword evidence="20" id="KW-1185">Reference proteome</keyword>
<dbReference type="AlphaFoldDB" id="A0A5A7P1I1"/>
<comment type="caution">
    <text evidence="19">The sequence shown here is derived from an EMBL/GenBank/DDBJ whole genome shotgun (WGS) entry which is preliminary data.</text>
</comment>
<evidence type="ECO:0000256" key="2">
    <source>
        <dbReference type="ARBA" id="ARBA00004496"/>
    </source>
</evidence>
<dbReference type="InterPro" id="IPR010358">
    <property type="entry name" value="BRE"/>
</dbReference>
<keyword evidence="10" id="KW-0833">Ubl conjugation pathway</keyword>
<dbReference type="EMBL" id="BKCP01001113">
    <property type="protein sequence ID" value="GER26609.1"/>
    <property type="molecule type" value="Genomic_DNA"/>
</dbReference>
<proteinExistence type="inferred from homology"/>
<evidence type="ECO:0000313" key="19">
    <source>
        <dbReference type="EMBL" id="GER26609.1"/>
    </source>
</evidence>
<dbReference type="Proteomes" id="UP000325081">
    <property type="component" value="Unassembled WGS sequence"/>
</dbReference>
<evidence type="ECO:0000256" key="17">
    <source>
        <dbReference type="ARBA" id="ARBA00032630"/>
    </source>
</evidence>
<keyword evidence="11" id="KW-0156">Chromatin regulator</keyword>
<keyword evidence="4" id="KW-0963">Cytoplasm</keyword>
<dbReference type="GO" id="GO:0070552">
    <property type="term" value="C:BRISC complex"/>
    <property type="evidence" value="ECO:0007669"/>
    <property type="project" value="InterPro"/>
</dbReference>
<comment type="similarity">
    <text evidence="15">Belongs to the BABAM2 family.</text>
</comment>
<keyword evidence="18" id="KW-0732">Signal</keyword>
<keyword evidence="13" id="KW-0539">Nucleus</keyword>
<dbReference type="GO" id="GO:0006325">
    <property type="term" value="P:chromatin organization"/>
    <property type="evidence" value="ECO:0007669"/>
    <property type="project" value="UniProtKB-KW"/>
</dbReference>
<evidence type="ECO:0000256" key="5">
    <source>
        <dbReference type="ARBA" id="ARBA00022618"/>
    </source>
</evidence>
<evidence type="ECO:0000256" key="13">
    <source>
        <dbReference type="ARBA" id="ARBA00023242"/>
    </source>
</evidence>
<evidence type="ECO:0000256" key="4">
    <source>
        <dbReference type="ARBA" id="ARBA00022490"/>
    </source>
</evidence>
<feature type="non-terminal residue" evidence="19">
    <location>
        <position position="1"/>
    </location>
</feature>
<dbReference type="PANTHER" id="PTHR15189:SF7">
    <property type="entry name" value="BRISC AND BRCA1-A COMPLEX MEMBER 2"/>
    <property type="match status" value="1"/>
</dbReference>
<evidence type="ECO:0000256" key="12">
    <source>
        <dbReference type="ARBA" id="ARBA00023204"/>
    </source>
</evidence>
<evidence type="ECO:0000256" key="6">
    <source>
        <dbReference type="ARBA" id="ARBA00022703"/>
    </source>
</evidence>
<dbReference type="PANTHER" id="PTHR15189">
    <property type="entry name" value="BRISC AND BRCA1-A COMPLEX MEMBER 2"/>
    <property type="match status" value="1"/>
</dbReference>
<keyword evidence="9" id="KW-0498">Mitosis</keyword>
<keyword evidence="8" id="KW-0227">DNA damage</keyword>
<accession>A0A5A7P1I1</accession>
<feature type="signal peptide" evidence="18">
    <location>
        <begin position="1"/>
        <end position="23"/>
    </location>
</feature>
<name>A0A5A7P1I1_STRAF</name>
<evidence type="ECO:0000256" key="9">
    <source>
        <dbReference type="ARBA" id="ARBA00022776"/>
    </source>
</evidence>
<evidence type="ECO:0000256" key="15">
    <source>
        <dbReference type="ARBA" id="ARBA00025766"/>
    </source>
</evidence>
<dbReference type="GO" id="GO:0051301">
    <property type="term" value="P:cell division"/>
    <property type="evidence" value="ECO:0007669"/>
    <property type="project" value="UniProtKB-KW"/>
</dbReference>
<evidence type="ECO:0000256" key="1">
    <source>
        <dbReference type="ARBA" id="ARBA00004123"/>
    </source>
</evidence>
<keyword evidence="7" id="KW-0677">Repeat</keyword>
<dbReference type="Pfam" id="PF06113">
    <property type="entry name" value="BRE"/>
    <property type="match status" value="2"/>
</dbReference>
<evidence type="ECO:0000256" key="7">
    <source>
        <dbReference type="ARBA" id="ARBA00022737"/>
    </source>
</evidence>
<keyword evidence="6" id="KW-0053">Apoptosis</keyword>
<evidence type="ECO:0000256" key="18">
    <source>
        <dbReference type="SAM" id="SignalP"/>
    </source>
</evidence>
<dbReference type="GO" id="GO:0006302">
    <property type="term" value="P:double-strand break repair"/>
    <property type="evidence" value="ECO:0007669"/>
    <property type="project" value="TreeGrafter"/>
</dbReference>
<keyword evidence="12" id="KW-0234">DNA repair</keyword>
<evidence type="ECO:0000256" key="10">
    <source>
        <dbReference type="ARBA" id="ARBA00022786"/>
    </source>
</evidence>
<evidence type="ECO:0000256" key="14">
    <source>
        <dbReference type="ARBA" id="ARBA00023306"/>
    </source>
</evidence>
<organism evidence="19 20">
    <name type="scientific">Striga asiatica</name>
    <name type="common">Asiatic witchweed</name>
    <name type="synonym">Buchnera asiatica</name>
    <dbReference type="NCBI Taxonomy" id="4170"/>
    <lineage>
        <taxon>Eukaryota</taxon>
        <taxon>Viridiplantae</taxon>
        <taxon>Streptophyta</taxon>
        <taxon>Embryophyta</taxon>
        <taxon>Tracheophyta</taxon>
        <taxon>Spermatophyta</taxon>
        <taxon>Magnoliopsida</taxon>
        <taxon>eudicotyledons</taxon>
        <taxon>Gunneridae</taxon>
        <taxon>Pentapetalae</taxon>
        <taxon>asterids</taxon>
        <taxon>lamiids</taxon>
        <taxon>Lamiales</taxon>
        <taxon>Orobanchaceae</taxon>
        <taxon>Buchnereae</taxon>
        <taxon>Striga</taxon>
    </lineage>
</organism>
<reference evidence="20" key="1">
    <citation type="journal article" date="2019" name="Curr. Biol.">
        <title>Genome Sequence of Striga asiatica Provides Insight into the Evolution of Plant Parasitism.</title>
        <authorList>
            <person name="Yoshida S."/>
            <person name="Kim S."/>
            <person name="Wafula E.K."/>
            <person name="Tanskanen J."/>
            <person name="Kim Y.M."/>
            <person name="Honaas L."/>
            <person name="Yang Z."/>
            <person name="Spallek T."/>
            <person name="Conn C.E."/>
            <person name="Ichihashi Y."/>
            <person name="Cheong K."/>
            <person name="Cui S."/>
            <person name="Der J.P."/>
            <person name="Gundlach H."/>
            <person name="Jiao Y."/>
            <person name="Hori C."/>
            <person name="Ishida J.K."/>
            <person name="Kasahara H."/>
            <person name="Kiba T."/>
            <person name="Kim M.S."/>
            <person name="Koo N."/>
            <person name="Laohavisit A."/>
            <person name="Lee Y.H."/>
            <person name="Lumba S."/>
            <person name="McCourt P."/>
            <person name="Mortimer J.C."/>
            <person name="Mutuku J.M."/>
            <person name="Nomura T."/>
            <person name="Sasaki-Sekimoto Y."/>
            <person name="Seto Y."/>
            <person name="Wang Y."/>
            <person name="Wakatake T."/>
            <person name="Sakakibara H."/>
            <person name="Demura T."/>
            <person name="Yamaguchi S."/>
            <person name="Yoneyama K."/>
            <person name="Manabe R.I."/>
            <person name="Nelson D.C."/>
            <person name="Schulman A.H."/>
            <person name="Timko M.P."/>
            <person name="dePamphilis C.W."/>
            <person name="Choi D."/>
            <person name="Shirasu K."/>
        </authorList>
    </citation>
    <scope>NUCLEOTIDE SEQUENCE [LARGE SCALE GENOMIC DNA]</scope>
    <source>
        <strain evidence="20">cv. UVA1</strain>
    </source>
</reference>
<evidence type="ECO:0000313" key="20">
    <source>
        <dbReference type="Proteomes" id="UP000325081"/>
    </source>
</evidence>
<keyword evidence="14" id="KW-0131">Cell cycle</keyword>
<sequence>AQTNKTVSAHFNWFVFHVLLSWGSKFKANSKPLSVSLSTDQLKPPPVMAIDTVPPLINAQINYLLSNCPFPVKVEQIWSGCKNPSLLDRFTLVIPFCLDYIRWDVIYNAMYPLAAPDVIFGPEDESFQPYSGGTGKSSHNSLADWNSKDPSRLLSLIVELSIEGMEMYLSSGTDKPEEVRFAIPLLDQDLYKLVAGSTWRHPQKIYLQIVFPVGKKYSTAPPARPKLISTAELKALFSIEDFRLPPWSDGMCIAEYLPILEEMLGSQMKDAVTSVETRRKFISALAPLFGRPIEADPVYCRRATFLASSGVFNFLVHFSISLQFPKQQPALMLQSSQHFNSQGIPVKSPSITEYPWSPRWGPSQMAERLFDFLADESLNFKKYCNQLNQQ</sequence>